<evidence type="ECO:0000313" key="3">
    <source>
        <dbReference type="Proteomes" id="UP000000322"/>
    </source>
</evidence>
<feature type="compositionally biased region" description="Basic and acidic residues" evidence="1">
    <location>
        <begin position="144"/>
        <end position="154"/>
    </location>
</feature>
<sequence length="185" mass="20330">MPDVSSSVSISGSGTGSGDDQLAVRLFVGHDRTPLWFPGPRDLDETLLDDELTEALHAWESDWYASRDVGTFEWVSTTPEIEHLRRGVDLARRLALALGSEHVVEVDQAVEPPAAGPGPARLRIRSDGPARQPEAARRFTAWADEERAEHERVRSAARKGWSAYAPRSGATFRPSSPEEIPQGDH</sequence>
<reference evidence="2 3" key="1">
    <citation type="journal article" date="2009" name="Stand. Genomic Sci.">
        <title>Complete genome sequence of Sanguibacter keddieii type strain (ST-74).</title>
        <authorList>
            <person name="Ivanova N."/>
            <person name="Sikorski J."/>
            <person name="Sims D."/>
            <person name="Brettin T."/>
            <person name="Detter J.C."/>
            <person name="Han C."/>
            <person name="Lapidus A."/>
            <person name="Copeland A."/>
            <person name="Glavina Del Rio T."/>
            <person name="Nolan M."/>
            <person name="Chen F."/>
            <person name="Lucas S."/>
            <person name="Tice H."/>
            <person name="Cheng J.F."/>
            <person name="Bruce D."/>
            <person name="Goodwin L."/>
            <person name="Pitluck S."/>
            <person name="Pati A."/>
            <person name="Mavromatis K."/>
            <person name="Chen A."/>
            <person name="Palaniappan K."/>
            <person name="D'haeseleer P."/>
            <person name="Chain P."/>
            <person name="Bristow J."/>
            <person name="Eisen J.A."/>
            <person name="Markowitz V."/>
            <person name="Hugenholtz P."/>
            <person name="Goker M."/>
            <person name="Pukall R."/>
            <person name="Klenk H.P."/>
            <person name="Kyrpides N.C."/>
        </authorList>
    </citation>
    <scope>NUCLEOTIDE SEQUENCE [LARGE SCALE GENOMIC DNA]</scope>
    <source>
        <strain evidence="3">ATCC 51767 / DSM 10542 / NCFB 3025 / ST-74</strain>
    </source>
</reference>
<dbReference type="RefSeq" id="WP_012865994.1">
    <property type="nucleotide sequence ID" value="NC_013521.1"/>
</dbReference>
<dbReference type="HOGENOM" id="CLU_1460305_0_0_11"/>
<dbReference type="KEGG" id="ske:Sked_09750"/>
<keyword evidence="3" id="KW-1185">Reference proteome</keyword>
<dbReference type="OrthoDB" id="5123002at2"/>
<protein>
    <submittedName>
        <fullName evidence="2">Uncharacterized protein</fullName>
    </submittedName>
</protein>
<name>D1BCS7_SANKS</name>
<evidence type="ECO:0000313" key="2">
    <source>
        <dbReference type="EMBL" id="ACZ20925.1"/>
    </source>
</evidence>
<accession>D1BCS7</accession>
<dbReference type="Proteomes" id="UP000000322">
    <property type="component" value="Chromosome"/>
</dbReference>
<dbReference type="AlphaFoldDB" id="D1BCS7"/>
<feature type="region of interest" description="Disordered" evidence="1">
    <location>
        <begin position="111"/>
        <end position="185"/>
    </location>
</feature>
<dbReference type="EMBL" id="CP001819">
    <property type="protein sequence ID" value="ACZ20925.1"/>
    <property type="molecule type" value="Genomic_DNA"/>
</dbReference>
<dbReference type="eggNOG" id="ENOG502ZKYD">
    <property type="taxonomic scope" value="Bacteria"/>
</dbReference>
<evidence type="ECO:0000256" key="1">
    <source>
        <dbReference type="SAM" id="MobiDB-lite"/>
    </source>
</evidence>
<gene>
    <name evidence="2" type="ordered locus">Sked_09750</name>
</gene>
<proteinExistence type="predicted"/>
<organism evidence="2 3">
    <name type="scientific">Sanguibacter keddieii (strain ATCC 51767 / DSM 10542 / NCFB 3025 / ST-74)</name>
    <dbReference type="NCBI Taxonomy" id="446469"/>
    <lineage>
        <taxon>Bacteria</taxon>
        <taxon>Bacillati</taxon>
        <taxon>Actinomycetota</taxon>
        <taxon>Actinomycetes</taxon>
        <taxon>Micrococcales</taxon>
        <taxon>Sanguibacteraceae</taxon>
        <taxon>Sanguibacter</taxon>
    </lineage>
</organism>